<keyword evidence="7" id="KW-0472">Membrane</keyword>
<evidence type="ECO:0000259" key="8">
    <source>
        <dbReference type="PROSITE" id="PS50847"/>
    </source>
</evidence>
<keyword evidence="5 9" id="KW-0378">Hydrolase</keyword>
<evidence type="ECO:0000256" key="7">
    <source>
        <dbReference type="SAM" id="Phobius"/>
    </source>
</evidence>
<feature type="region of interest" description="Disordered" evidence="6">
    <location>
        <begin position="34"/>
        <end position="60"/>
    </location>
</feature>
<dbReference type="RefSeq" id="WP_370441284.1">
    <property type="nucleotide sequence ID" value="NZ_JBGFTU010000009.1"/>
</dbReference>
<dbReference type="Proteomes" id="UP001565927">
    <property type="component" value="Unassembled WGS sequence"/>
</dbReference>
<keyword evidence="5" id="KW-0547">Nucleotide-binding</keyword>
<dbReference type="PANTHER" id="PTHR11575">
    <property type="entry name" value="5'-NUCLEOTIDASE-RELATED"/>
    <property type="match status" value="1"/>
</dbReference>
<keyword evidence="10" id="KW-1185">Reference proteome</keyword>
<evidence type="ECO:0000256" key="3">
    <source>
        <dbReference type="ARBA" id="ARBA00022729"/>
    </source>
</evidence>
<dbReference type="Pfam" id="PF00746">
    <property type="entry name" value="Gram_pos_anchor"/>
    <property type="match status" value="1"/>
</dbReference>
<feature type="signal peptide" evidence="5">
    <location>
        <begin position="1"/>
        <end position="21"/>
    </location>
</feature>
<sequence>MRPGRPLLRFLCSGAATAALAAPLLAAPASAATTPAATPTATPAATPGQVPDVLPPAAPGTTRIQIGAFNDFHGRLEAPDETDDGDPVGGAAQMAGVFDAMRAKNPNTVVVSAGDNIGASTFTSFIQQDAPTIAALNAMGVAVSAVGNHEFDRGYADLVDRVGVQGEPGADGADPLAAFPHLGANVVRADGTPAMPSFATTDVGGIRVGFIGVVTQQTSSLVAPAGIEGLRFTDPVAAVNSVAAQLSDGDPANDEADVIVLLAHEGSTGTDCATVQTEGAFGRIVRDSSPQIDAILSGHTHLRYDCQFPVEGRSTPRPVLSAESYSTAVDDLVLDVDTTTREVVATGHQVLAVEGFTPNAQVQRIVADAVAFAQERGRQPVGSITADITRAFSGGDDDRGRQSPLGNLIADAQLQQTEGAGAQIALENPGGIRDDLLYAESGSEGDGVVTYAEAAAVQPFANSVVTMTLTGAQVRQVLEEQWQPAGSSRPFLALGLSEGLFFTYDEAAPAGQRIRSVTLDGAEIDPAAPYRVTVNSFLASGGDNFTTLAEGTDRTELGKTDLEAFTAYLGLPQNQGLAPDTDLRYAPAAAVTPVPTPVPTAPPAPTAPPVAPTQTAPVVVPPSRTPTQRPSRTAGAAAPSGSLANTGAEVAPWLAAGAALVLAGGLLLTVSRRRSS</sequence>
<keyword evidence="7" id="KW-0812">Transmembrane</keyword>
<gene>
    <name evidence="9" type="ORF">AB2L27_09845</name>
</gene>
<dbReference type="NCBIfam" id="TIGR01167">
    <property type="entry name" value="LPXTG_anchor"/>
    <property type="match status" value="1"/>
</dbReference>
<dbReference type="PROSITE" id="PS50847">
    <property type="entry name" value="GRAM_POS_ANCHORING"/>
    <property type="match status" value="1"/>
</dbReference>
<feature type="chain" id="PRO_5044993739" evidence="5">
    <location>
        <begin position="22"/>
        <end position="676"/>
    </location>
</feature>
<proteinExistence type="inferred from homology"/>
<keyword evidence="1" id="KW-0134">Cell wall</keyword>
<evidence type="ECO:0000256" key="1">
    <source>
        <dbReference type="ARBA" id="ARBA00022512"/>
    </source>
</evidence>
<dbReference type="InterPro" id="IPR004843">
    <property type="entry name" value="Calcineurin-like_PHP"/>
</dbReference>
<evidence type="ECO:0000256" key="5">
    <source>
        <dbReference type="RuleBase" id="RU362119"/>
    </source>
</evidence>
<dbReference type="Gene3D" id="3.60.21.10">
    <property type="match status" value="1"/>
</dbReference>
<dbReference type="InterPro" id="IPR008334">
    <property type="entry name" value="5'-Nucleotdase_C"/>
</dbReference>
<name>A0ABV4H3P7_9ACTN</name>
<keyword evidence="3 5" id="KW-0732">Signal</keyword>
<dbReference type="InterPro" id="IPR006179">
    <property type="entry name" value="5_nucleotidase/apyrase"/>
</dbReference>
<evidence type="ECO:0000256" key="2">
    <source>
        <dbReference type="ARBA" id="ARBA00022525"/>
    </source>
</evidence>
<keyword evidence="7" id="KW-1133">Transmembrane helix</keyword>
<keyword evidence="2" id="KW-0964">Secreted</keyword>
<protein>
    <submittedName>
        <fullName evidence="9">Bifunctional UDP-sugar hydrolase/5'-nucleotidase</fullName>
    </submittedName>
</protein>
<dbReference type="Pfam" id="PF00149">
    <property type="entry name" value="Metallophos"/>
    <property type="match status" value="1"/>
</dbReference>
<keyword evidence="4" id="KW-0572">Peptidoglycan-anchor</keyword>
<feature type="region of interest" description="Disordered" evidence="6">
    <location>
        <begin position="596"/>
        <end position="642"/>
    </location>
</feature>
<feature type="compositionally biased region" description="Low complexity" evidence="6">
    <location>
        <begin position="34"/>
        <end position="47"/>
    </location>
</feature>
<dbReference type="Gene3D" id="3.90.780.10">
    <property type="entry name" value="5'-Nucleotidase, C-terminal domain"/>
    <property type="match status" value="1"/>
</dbReference>
<feature type="compositionally biased region" description="Pro residues" evidence="6">
    <location>
        <begin position="596"/>
        <end position="611"/>
    </location>
</feature>
<dbReference type="SUPFAM" id="SSF55816">
    <property type="entry name" value="5'-nucleotidase (syn. UDP-sugar hydrolase), C-terminal domain"/>
    <property type="match status" value="1"/>
</dbReference>
<accession>A0ABV4H3P7</accession>
<dbReference type="EMBL" id="JBGFTU010000009">
    <property type="protein sequence ID" value="MEZ0165065.1"/>
    <property type="molecule type" value="Genomic_DNA"/>
</dbReference>
<dbReference type="InterPro" id="IPR036907">
    <property type="entry name" value="5'-Nucleotdase_C_sf"/>
</dbReference>
<dbReference type="InterPro" id="IPR029052">
    <property type="entry name" value="Metallo-depent_PP-like"/>
</dbReference>
<evidence type="ECO:0000313" key="10">
    <source>
        <dbReference type="Proteomes" id="UP001565927"/>
    </source>
</evidence>
<evidence type="ECO:0000313" key="9">
    <source>
        <dbReference type="EMBL" id="MEZ0165065.1"/>
    </source>
</evidence>
<dbReference type="Pfam" id="PF02872">
    <property type="entry name" value="5_nucleotid_C"/>
    <property type="match status" value="1"/>
</dbReference>
<evidence type="ECO:0000256" key="6">
    <source>
        <dbReference type="SAM" id="MobiDB-lite"/>
    </source>
</evidence>
<dbReference type="InterPro" id="IPR019931">
    <property type="entry name" value="LPXTG_anchor"/>
</dbReference>
<feature type="domain" description="Gram-positive cocci surface proteins LPxTG" evidence="8">
    <location>
        <begin position="643"/>
        <end position="676"/>
    </location>
</feature>
<dbReference type="SUPFAM" id="SSF56300">
    <property type="entry name" value="Metallo-dependent phosphatases"/>
    <property type="match status" value="1"/>
</dbReference>
<organism evidence="9 10">
    <name type="scientific">Kineococcus halophytocola</name>
    <dbReference type="NCBI Taxonomy" id="3234027"/>
    <lineage>
        <taxon>Bacteria</taxon>
        <taxon>Bacillati</taxon>
        <taxon>Actinomycetota</taxon>
        <taxon>Actinomycetes</taxon>
        <taxon>Kineosporiales</taxon>
        <taxon>Kineosporiaceae</taxon>
        <taxon>Kineococcus</taxon>
    </lineage>
</organism>
<feature type="transmembrane region" description="Helical" evidence="7">
    <location>
        <begin position="650"/>
        <end position="670"/>
    </location>
</feature>
<comment type="similarity">
    <text evidence="5">Belongs to the 5'-nucleotidase family.</text>
</comment>
<comment type="caution">
    <text evidence="9">The sequence shown here is derived from an EMBL/GenBank/DDBJ whole genome shotgun (WGS) entry which is preliminary data.</text>
</comment>
<dbReference type="PANTHER" id="PTHR11575:SF24">
    <property type="entry name" value="5'-NUCLEOTIDASE"/>
    <property type="match status" value="1"/>
</dbReference>
<reference evidence="9 10" key="1">
    <citation type="submission" date="2024-07" db="EMBL/GenBank/DDBJ databases">
        <authorList>
            <person name="Thanompreechachai J."/>
            <person name="Duangmal K."/>
        </authorList>
    </citation>
    <scope>NUCLEOTIDE SEQUENCE [LARGE SCALE GENOMIC DNA]</scope>
    <source>
        <strain evidence="9 10">LSe6-4</strain>
    </source>
</reference>
<dbReference type="GO" id="GO:0016787">
    <property type="term" value="F:hydrolase activity"/>
    <property type="evidence" value="ECO:0007669"/>
    <property type="project" value="UniProtKB-KW"/>
</dbReference>
<dbReference type="PRINTS" id="PR01607">
    <property type="entry name" value="APYRASEFAMLY"/>
</dbReference>
<evidence type="ECO:0000256" key="4">
    <source>
        <dbReference type="ARBA" id="ARBA00023088"/>
    </source>
</evidence>